<reference evidence="4" key="2">
    <citation type="submission" date="2022-10" db="EMBL/GenBank/DDBJ databases">
        <title>The complete genomes of actinobacterial strains from the NBC collection.</title>
        <authorList>
            <person name="Joergensen T.S."/>
            <person name="Alvarez Arevalo M."/>
            <person name="Sterndorff E.B."/>
            <person name="Faurdal D."/>
            <person name="Vuksanovic O."/>
            <person name="Mourched A.-S."/>
            <person name="Charusanti P."/>
            <person name="Shaw S."/>
            <person name="Blin K."/>
            <person name="Weber T."/>
        </authorList>
    </citation>
    <scope>NUCLEOTIDE SEQUENCE</scope>
    <source>
        <strain evidence="4">NBC_00256</strain>
    </source>
</reference>
<keyword evidence="2" id="KW-0732">Signal</keyword>
<reference evidence="3 5" key="1">
    <citation type="journal article" date="2018" name="Int. J. Syst. Evol. Microbiol.">
        <title>Micromonospora globbae sp. nov., an endophytic actinomycete isolated from roots of Globba winitii C. H. Wright.</title>
        <authorList>
            <person name="Kuncharoen N."/>
            <person name="Pittayakhajonwut P."/>
            <person name="Tanasupawat S."/>
        </authorList>
    </citation>
    <scope>NUCLEOTIDE SEQUENCE [LARGE SCALE GENOMIC DNA]</scope>
    <source>
        <strain evidence="3 5">WPS1-2</strain>
    </source>
</reference>
<proteinExistence type="predicted"/>
<dbReference type="Proteomes" id="UP000285744">
    <property type="component" value="Unassembled WGS sequence"/>
</dbReference>
<feature type="transmembrane region" description="Helical" evidence="1">
    <location>
        <begin position="43"/>
        <end position="63"/>
    </location>
</feature>
<keyword evidence="1" id="KW-0812">Transmembrane</keyword>
<organism evidence="3 5">
    <name type="scientific">Micromonospora globbae</name>
    <dbReference type="NCBI Taxonomy" id="1894969"/>
    <lineage>
        <taxon>Bacteria</taxon>
        <taxon>Bacillati</taxon>
        <taxon>Actinomycetota</taxon>
        <taxon>Actinomycetes</taxon>
        <taxon>Micromonosporales</taxon>
        <taxon>Micromonosporaceae</taxon>
        <taxon>Micromonospora</taxon>
    </lineage>
</organism>
<feature type="signal peptide" evidence="2">
    <location>
        <begin position="1"/>
        <end position="23"/>
    </location>
</feature>
<keyword evidence="1" id="KW-0472">Membrane</keyword>
<dbReference type="Pfam" id="PF19733">
    <property type="entry name" value="DUF6223"/>
    <property type="match status" value="1"/>
</dbReference>
<name>A0A420F8P8_9ACTN</name>
<dbReference type="EMBL" id="CP108084">
    <property type="protein sequence ID" value="WUP50819.1"/>
    <property type="molecule type" value="Genomic_DNA"/>
</dbReference>
<sequence length="135" mass="12674">MSVHHLSAAVLTGAAGLARPAVAYVSAEPAAVDAYTLTAGRLAGSVAALVALAGVVVGGLALARSARGAGTGRRGGMVALTAGLVGMAIGGIVVAAADGGPGTGYGIVGGFVALAIGLVAVALGWLATARSRRTA</sequence>
<accession>A0A420F8P8</accession>
<evidence type="ECO:0000313" key="4">
    <source>
        <dbReference type="EMBL" id="WUP50819.1"/>
    </source>
</evidence>
<feature type="transmembrane region" description="Helical" evidence="1">
    <location>
        <begin position="75"/>
        <end position="97"/>
    </location>
</feature>
<evidence type="ECO:0000256" key="2">
    <source>
        <dbReference type="SAM" id="SignalP"/>
    </source>
</evidence>
<keyword evidence="6" id="KW-1185">Reference proteome</keyword>
<dbReference type="Proteomes" id="UP001432190">
    <property type="component" value="Chromosome"/>
</dbReference>
<evidence type="ECO:0000313" key="3">
    <source>
        <dbReference type="EMBL" id="RKF29266.1"/>
    </source>
</evidence>
<evidence type="ECO:0000256" key="1">
    <source>
        <dbReference type="SAM" id="Phobius"/>
    </source>
</evidence>
<protein>
    <submittedName>
        <fullName evidence="4">DUF6223 family protein</fullName>
    </submittedName>
</protein>
<dbReference type="EMBL" id="RAQQ01000001">
    <property type="protein sequence ID" value="RKF29266.1"/>
    <property type="molecule type" value="Genomic_DNA"/>
</dbReference>
<dbReference type="RefSeq" id="WP_120326505.1">
    <property type="nucleotide sequence ID" value="NZ_CP108084.1"/>
</dbReference>
<dbReference type="AlphaFoldDB" id="A0A420F8P8"/>
<evidence type="ECO:0000313" key="6">
    <source>
        <dbReference type="Proteomes" id="UP001432190"/>
    </source>
</evidence>
<gene>
    <name evidence="3" type="ORF">D7I43_01475</name>
    <name evidence="4" type="ORF">OG994_04690</name>
</gene>
<feature type="chain" id="PRO_5039453386" evidence="2">
    <location>
        <begin position="24"/>
        <end position="135"/>
    </location>
</feature>
<evidence type="ECO:0000313" key="5">
    <source>
        <dbReference type="Proteomes" id="UP000285744"/>
    </source>
</evidence>
<keyword evidence="1" id="KW-1133">Transmembrane helix</keyword>
<feature type="transmembrane region" description="Helical" evidence="1">
    <location>
        <begin position="103"/>
        <end position="127"/>
    </location>
</feature>
<dbReference type="InterPro" id="IPR045770">
    <property type="entry name" value="DUF6223"/>
</dbReference>